<evidence type="ECO:0000256" key="3">
    <source>
        <dbReference type="ARBA" id="ARBA00022704"/>
    </source>
</evidence>
<keyword evidence="9" id="KW-1185">Reference proteome</keyword>
<organism evidence="7">
    <name type="scientific">Brachypodium distachyon</name>
    <name type="common">Purple false brome</name>
    <name type="synonym">Trachynia distachya</name>
    <dbReference type="NCBI Taxonomy" id="15368"/>
    <lineage>
        <taxon>Eukaryota</taxon>
        <taxon>Viridiplantae</taxon>
        <taxon>Streptophyta</taxon>
        <taxon>Embryophyta</taxon>
        <taxon>Tracheophyta</taxon>
        <taxon>Spermatophyta</taxon>
        <taxon>Magnoliopsida</taxon>
        <taxon>Liliopsida</taxon>
        <taxon>Poales</taxon>
        <taxon>Poaceae</taxon>
        <taxon>BOP clade</taxon>
        <taxon>Pooideae</taxon>
        <taxon>Stipodae</taxon>
        <taxon>Brachypodieae</taxon>
        <taxon>Brachypodium</taxon>
    </lineage>
</organism>
<feature type="domain" description="Cystatin" evidence="6">
    <location>
        <begin position="48"/>
        <end position="122"/>
    </location>
</feature>
<dbReference type="InterPro" id="IPR000010">
    <property type="entry name" value="Cystatin_dom"/>
</dbReference>
<keyword evidence="3" id="KW-0789">Thiol protease inhibitor</keyword>
<dbReference type="Gene3D" id="3.10.450.10">
    <property type="match status" value="1"/>
</dbReference>
<evidence type="ECO:0000259" key="6">
    <source>
        <dbReference type="Pfam" id="PF16845"/>
    </source>
</evidence>
<feature type="signal peptide" evidence="5">
    <location>
        <begin position="1"/>
        <end position="29"/>
    </location>
</feature>
<comment type="similarity">
    <text evidence="1">Belongs to the cystatin family. Phytocystatin subfamily.</text>
</comment>
<evidence type="ECO:0000313" key="9">
    <source>
        <dbReference type="Proteomes" id="UP000008810"/>
    </source>
</evidence>
<dbReference type="OrthoDB" id="752087at2759"/>
<evidence type="ECO:0000256" key="4">
    <source>
        <dbReference type="ARBA" id="ARBA00022821"/>
    </source>
</evidence>
<dbReference type="GO" id="GO:0004869">
    <property type="term" value="F:cysteine-type endopeptidase inhibitor activity"/>
    <property type="evidence" value="ECO:0007669"/>
    <property type="project" value="UniProtKB-KW"/>
</dbReference>
<reference evidence="7 8" key="1">
    <citation type="journal article" date="2010" name="Nature">
        <title>Genome sequencing and analysis of the model grass Brachypodium distachyon.</title>
        <authorList>
            <consortium name="International Brachypodium Initiative"/>
        </authorList>
    </citation>
    <scope>NUCLEOTIDE SEQUENCE [LARGE SCALE GENOMIC DNA]</scope>
    <source>
        <strain evidence="7 8">Bd21</strain>
    </source>
</reference>
<evidence type="ECO:0000256" key="5">
    <source>
        <dbReference type="SAM" id="SignalP"/>
    </source>
</evidence>
<dbReference type="InterPro" id="IPR027214">
    <property type="entry name" value="Cystatin"/>
</dbReference>
<keyword evidence="4" id="KW-0611">Plant defense</keyword>
<feature type="non-terminal residue" evidence="7">
    <location>
        <position position="1"/>
    </location>
</feature>
<evidence type="ECO:0000256" key="1">
    <source>
        <dbReference type="ARBA" id="ARBA00007233"/>
    </source>
</evidence>
<protein>
    <recommendedName>
        <fullName evidence="6">Cystatin domain-containing protein</fullName>
    </recommendedName>
</protein>
<accession>A0A0Q3IEB9</accession>
<gene>
    <name evidence="7" type="ORF">BRADI_2g12750v3</name>
</gene>
<dbReference type="InParanoid" id="A0A0Q3IEB9"/>
<evidence type="ECO:0000256" key="2">
    <source>
        <dbReference type="ARBA" id="ARBA00022690"/>
    </source>
</evidence>
<dbReference type="Proteomes" id="UP000008810">
    <property type="component" value="Chromosome 2"/>
</dbReference>
<dbReference type="AlphaFoldDB" id="A0A0Q3IEB9"/>
<reference evidence="8" key="3">
    <citation type="submission" date="2018-08" db="UniProtKB">
        <authorList>
            <consortium name="EnsemblPlants"/>
        </authorList>
    </citation>
    <scope>IDENTIFICATION</scope>
    <source>
        <strain evidence="8">cv. Bd21</strain>
    </source>
</reference>
<reference evidence="7" key="2">
    <citation type="submission" date="2017-06" db="EMBL/GenBank/DDBJ databases">
        <title>WGS assembly of Brachypodium distachyon.</title>
        <authorList>
            <consortium name="The International Brachypodium Initiative"/>
            <person name="Lucas S."/>
            <person name="Harmon-Smith M."/>
            <person name="Lail K."/>
            <person name="Tice H."/>
            <person name="Grimwood J."/>
            <person name="Bruce D."/>
            <person name="Barry K."/>
            <person name="Shu S."/>
            <person name="Lindquist E."/>
            <person name="Wang M."/>
            <person name="Pitluck S."/>
            <person name="Vogel J.P."/>
            <person name="Garvin D.F."/>
            <person name="Mockler T.C."/>
            <person name="Schmutz J."/>
            <person name="Rokhsar D."/>
            <person name="Bevan M.W."/>
        </authorList>
    </citation>
    <scope>NUCLEOTIDE SEQUENCE</scope>
    <source>
        <strain evidence="7">Bd21</strain>
    </source>
</reference>
<dbReference type="InterPro" id="IPR046350">
    <property type="entry name" value="Cystatin_sf"/>
</dbReference>
<keyword evidence="5" id="KW-0732">Signal</keyword>
<dbReference type="SUPFAM" id="SSF54403">
    <property type="entry name" value="Cystatin/monellin"/>
    <property type="match status" value="1"/>
</dbReference>
<proteinExistence type="inferred from homology"/>
<dbReference type="Pfam" id="PF16845">
    <property type="entry name" value="SQAPI"/>
    <property type="match status" value="1"/>
</dbReference>
<dbReference type="EnsemblPlants" id="KQK04275">
    <property type="protein sequence ID" value="KQK04275"/>
    <property type="gene ID" value="BRADI_2g12750v3"/>
</dbReference>
<keyword evidence="2" id="KW-0646">Protease inhibitor</keyword>
<dbReference type="PANTHER" id="PTHR47116">
    <property type="entry name" value="PHLOEM FILAMENT PROTEIN"/>
    <property type="match status" value="1"/>
</dbReference>
<feature type="chain" id="PRO_5033238063" description="Cystatin domain-containing protein" evidence="5">
    <location>
        <begin position="30"/>
        <end position="130"/>
    </location>
</feature>
<dbReference type="GO" id="GO:0006952">
    <property type="term" value="P:defense response"/>
    <property type="evidence" value="ECO:0007669"/>
    <property type="project" value="UniProtKB-KW"/>
</dbReference>
<evidence type="ECO:0000313" key="7">
    <source>
        <dbReference type="EMBL" id="KQK04275.2"/>
    </source>
</evidence>
<evidence type="ECO:0000313" key="8">
    <source>
        <dbReference type="EnsemblPlants" id="KQK04275"/>
    </source>
</evidence>
<name>A0A0Q3IEB9_BRADI</name>
<dbReference type="EMBL" id="CM000881">
    <property type="protein sequence ID" value="KQK04275.2"/>
    <property type="molecule type" value="Genomic_DNA"/>
</dbReference>
<dbReference type="Gramene" id="KQK04275">
    <property type="protein sequence ID" value="KQK04275"/>
    <property type="gene ID" value="BRADI_2g12750v3"/>
</dbReference>
<sequence length="130" mass="14020">NRSPETPTMRTLAFFLAVAFVVLCSGALSTGGQAPDAERPFVGDWTPIRDVYEQRIQELGRWAVAEHVKAAHDGVRFSKVTSGEEQAVTESETNYRLVIDGADAAGKDAAYAASVFEGKTRELLAFGLAN</sequence>